<organism evidence="1 2">
    <name type="scientific">Pyropia yezoensis</name>
    <name type="common">Susabi-nori</name>
    <name type="synonym">Porphyra yezoensis</name>
    <dbReference type="NCBI Taxonomy" id="2788"/>
    <lineage>
        <taxon>Eukaryota</taxon>
        <taxon>Rhodophyta</taxon>
        <taxon>Bangiophyceae</taxon>
        <taxon>Bangiales</taxon>
        <taxon>Bangiaceae</taxon>
        <taxon>Pyropia</taxon>
    </lineage>
</organism>
<proteinExistence type="predicted"/>
<gene>
    <name evidence="1" type="ORF">I4F81_002410</name>
</gene>
<dbReference type="EMBL" id="CM020618">
    <property type="protein sequence ID" value="KAK1859816.1"/>
    <property type="molecule type" value="Genomic_DNA"/>
</dbReference>
<reference evidence="1" key="1">
    <citation type="submission" date="2019-11" db="EMBL/GenBank/DDBJ databases">
        <title>Nori genome reveals adaptations in red seaweeds to the harsh intertidal environment.</title>
        <authorList>
            <person name="Wang D."/>
            <person name="Mao Y."/>
        </authorList>
    </citation>
    <scope>NUCLEOTIDE SEQUENCE</scope>
    <source>
        <tissue evidence="1">Gametophyte</tissue>
    </source>
</reference>
<name>A0ACC3BPB7_PYRYE</name>
<dbReference type="Proteomes" id="UP000798662">
    <property type="component" value="Chromosome 1"/>
</dbReference>
<accession>A0ACC3BPB7</accession>
<evidence type="ECO:0000313" key="2">
    <source>
        <dbReference type="Proteomes" id="UP000798662"/>
    </source>
</evidence>
<keyword evidence="2" id="KW-1185">Reference proteome</keyword>
<comment type="caution">
    <text evidence="1">The sequence shown here is derived from an EMBL/GenBank/DDBJ whole genome shotgun (WGS) entry which is preliminary data.</text>
</comment>
<evidence type="ECO:0000313" key="1">
    <source>
        <dbReference type="EMBL" id="KAK1859816.1"/>
    </source>
</evidence>
<protein>
    <submittedName>
        <fullName evidence="1">Uncharacterized protein</fullName>
    </submittedName>
</protein>
<sequence length="297" mass="31697">MPVAAGDAVRSHLSAWAARGVDGHFCGPEPWATIEDTVATADARALVGAAKPHEIVYMNSLTVNLHLMMTAFYRPTPQRHAILIEDHAFPSDIYAVASQVSLAGFDPATAILRLRPRPGEAALRDEDIVATIAERGPELALILLPGVQYYTGQRGAPGFQLSNPPVLALAPVAASLRLFAEAGGMPALTYKAARLTAYLEALLVSPAGRLARRVTVITPSGAGRRGCQLSVRLAGGRVGEVRRRLGRAGVVVDTREPDVMRVAPVPLYNSFGDVWRFAEALADVVHAMDTEVRGRGE</sequence>